<gene>
    <name evidence="1" type="ORF">ABVT43_20190</name>
</gene>
<organism evidence="1 2">
    <name type="scientific">Aliikangiella maris</name>
    <dbReference type="NCBI Taxonomy" id="3162458"/>
    <lineage>
        <taxon>Bacteria</taxon>
        <taxon>Pseudomonadati</taxon>
        <taxon>Pseudomonadota</taxon>
        <taxon>Gammaproteobacteria</taxon>
        <taxon>Oceanospirillales</taxon>
        <taxon>Pleioneaceae</taxon>
        <taxon>Aliikangiella</taxon>
    </lineage>
</organism>
<reference evidence="1 2" key="1">
    <citation type="submission" date="2024-06" db="EMBL/GenBank/DDBJ databases">
        <authorList>
            <person name="Li F."/>
        </authorList>
    </citation>
    <scope>NUCLEOTIDE SEQUENCE [LARGE SCALE GENOMIC DNA]</scope>
    <source>
        <strain evidence="1 2">GXAS 311</strain>
    </source>
</reference>
<accession>A0ABV2BZU7</accession>
<dbReference type="Proteomes" id="UP001548189">
    <property type="component" value="Unassembled WGS sequence"/>
</dbReference>
<comment type="caution">
    <text evidence="1">The sequence shown here is derived from an EMBL/GenBank/DDBJ whole genome shotgun (WGS) entry which is preliminary data.</text>
</comment>
<proteinExistence type="predicted"/>
<keyword evidence="2" id="KW-1185">Reference proteome</keyword>
<evidence type="ECO:0000313" key="1">
    <source>
        <dbReference type="EMBL" id="MET1257462.1"/>
    </source>
</evidence>
<protein>
    <submittedName>
        <fullName evidence="1">Uncharacterized protein</fullName>
    </submittedName>
</protein>
<dbReference type="EMBL" id="JBEVCJ010000072">
    <property type="protein sequence ID" value="MET1257462.1"/>
    <property type="molecule type" value="Genomic_DNA"/>
</dbReference>
<sequence>MNISNNMAPVLIQAIQDAIKFNQALLESETLRDIEDHEEFLNTLGLLFMHAKDEYKKVESDTGIPLAELVPEER</sequence>
<evidence type="ECO:0000313" key="2">
    <source>
        <dbReference type="Proteomes" id="UP001548189"/>
    </source>
</evidence>
<name>A0ABV2BZU7_9GAMM</name>